<reference evidence="1" key="1">
    <citation type="submission" date="2020-03" db="EMBL/GenBank/DDBJ databases">
        <title>Castanea mollissima Vanexum genome sequencing.</title>
        <authorList>
            <person name="Staton M."/>
        </authorList>
    </citation>
    <scope>NUCLEOTIDE SEQUENCE</scope>
    <source>
        <tissue evidence="1">Leaf</tissue>
    </source>
</reference>
<evidence type="ECO:0000313" key="1">
    <source>
        <dbReference type="EMBL" id="KAF3947442.1"/>
    </source>
</evidence>
<protein>
    <submittedName>
        <fullName evidence="1">Uncharacterized protein</fullName>
    </submittedName>
</protein>
<gene>
    <name evidence="1" type="ORF">CMV_026421</name>
</gene>
<comment type="caution">
    <text evidence="1">The sequence shown here is derived from an EMBL/GenBank/DDBJ whole genome shotgun (WGS) entry which is preliminary data.</text>
</comment>
<keyword evidence="2" id="KW-1185">Reference proteome</keyword>
<dbReference type="EMBL" id="JRKL02007774">
    <property type="protein sequence ID" value="KAF3947442.1"/>
    <property type="molecule type" value="Genomic_DNA"/>
</dbReference>
<accession>A0A8J4V7K5</accession>
<proteinExistence type="predicted"/>
<name>A0A8J4V7K5_9ROSI</name>
<organism evidence="1 2">
    <name type="scientific">Castanea mollissima</name>
    <name type="common">Chinese chestnut</name>
    <dbReference type="NCBI Taxonomy" id="60419"/>
    <lineage>
        <taxon>Eukaryota</taxon>
        <taxon>Viridiplantae</taxon>
        <taxon>Streptophyta</taxon>
        <taxon>Embryophyta</taxon>
        <taxon>Tracheophyta</taxon>
        <taxon>Spermatophyta</taxon>
        <taxon>Magnoliopsida</taxon>
        <taxon>eudicotyledons</taxon>
        <taxon>Gunneridae</taxon>
        <taxon>Pentapetalae</taxon>
        <taxon>rosids</taxon>
        <taxon>fabids</taxon>
        <taxon>Fagales</taxon>
        <taxon>Fagaceae</taxon>
        <taxon>Castanea</taxon>
    </lineage>
</organism>
<dbReference type="Proteomes" id="UP000737018">
    <property type="component" value="Unassembled WGS sequence"/>
</dbReference>
<evidence type="ECO:0000313" key="2">
    <source>
        <dbReference type="Proteomes" id="UP000737018"/>
    </source>
</evidence>
<dbReference type="AlphaFoldDB" id="A0A8J4V7K5"/>
<dbReference type="OrthoDB" id="10432579at2759"/>
<sequence>MLMRSLLESSTLLKEAEHLCLDNCFPETALHLKSQSSRPRQSCKSNASSPLPPISLSLPRVKLIEDLTEEKVLKMRVSFTISHTPKIDHALHCSINTHLLQLKSVTAENKYMIHTGSSLFRFSMTKLLVLCYYSQEGGCTRE</sequence>